<organism evidence="1 2">
    <name type="scientific">Ornithinibacter aureus</name>
    <dbReference type="NCBI Taxonomy" id="622664"/>
    <lineage>
        <taxon>Bacteria</taxon>
        <taxon>Bacillati</taxon>
        <taxon>Actinomycetota</taxon>
        <taxon>Actinomycetes</taxon>
        <taxon>Micrococcales</taxon>
        <taxon>Intrasporangiaceae</taxon>
        <taxon>Ornithinibacter</taxon>
    </lineage>
</organism>
<name>A0ABP8JV90_9MICO</name>
<evidence type="ECO:0000313" key="2">
    <source>
        <dbReference type="Proteomes" id="UP001500390"/>
    </source>
</evidence>
<evidence type="ECO:0000313" key="1">
    <source>
        <dbReference type="EMBL" id="GAA4396236.1"/>
    </source>
</evidence>
<dbReference type="Proteomes" id="UP001500390">
    <property type="component" value="Unassembled WGS sequence"/>
</dbReference>
<dbReference type="EMBL" id="BAABFX010000026">
    <property type="protein sequence ID" value="GAA4396236.1"/>
    <property type="molecule type" value="Genomic_DNA"/>
</dbReference>
<accession>A0ABP8JV90</accession>
<reference evidence="2" key="1">
    <citation type="journal article" date="2019" name="Int. J. Syst. Evol. Microbiol.">
        <title>The Global Catalogue of Microorganisms (GCM) 10K type strain sequencing project: providing services to taxonomists for standard genome sequencing and annotation.</title>
        <authorList>
            <consortium name="The Broad Institute Genomics Platform"/>
            <consortium name="The Broad Institute Genome Sequencing Center for Infectious Disease"/>
            <person name="Wu L."/>
            <person name="Ma J."/>
        </authorList>
    </citation>
    <scope>NUCLEOTIDE SEQUENCE [LARGE SCALE GENOMIC DNA]</scope>
    <source>
        <strain evidence="2">JCM 17738</strain>
    </source>
</reference>
<keyword evidence="2" id="KW-1185">Reference proteome</keyword>
<proteinExistence type="predicted"/>
<gene>
    <name evidence="1" type="ORF">GCM10023153_19010</name>
</gene>
<evidence type="ECO:0008006" key="3">
    <source>
        <dbReference type="Google" id="ProtNLM"/>
    </source>
</evidence>
<sequence>MAALAVGRFPEDHDGMRGLRAVLALALVLALGGCGASGGFPGLGSGGECPGVARPLSELSTSADSANVFLYVTNQSFEDPVVRVVVDVEDQTVVDQAFDVCGQHNWVAFPLALPTGWHDLSISTHGDVVTRSRVDVPPSPGKRWVVVSYWTDPERSVDVNVSSEPVGFA</sequence>
<protein>
    <recommendedName>
        <fullName evidence="3">Lipoprotein</fullName>
    </recommendedName>
</protein>
<comment type="caution">
    <text evidence="1">The sequence shown here is derived from an EMBL/GenBank/DDBJ whole genome shotgun (WGS) entry which is preliminary data.</text>
</comment>